<gene>
    <name evidence="2" type="ORF">DM02DRAFT_665283</name>
</gene>
<evidence type="ECO:0000313" key="2">
    <source>
        <dbReference type="EMBL" id="PVH90289.1"/>
    </source>
</evidence>
<evidence type="ECO:0000313" key="3">
    <source>
        <dbReference type="Proteomes" id="UP000244855"/>
    </source>
</evidence>
<evidence type="ECO:0008006" key="4">
    <source>
        <dbReference type="Google" id="ProtNLM"/>
    </source>
</evidence>
<dbReference type="PANTHER" id="PTHR46910">
    <property type="entry name" value="TRANSCRIPTION FACTOR PDR1"/>
    <property type="match status" value="1"/>
</dbReference>
<reference evidence="2 3" key="1">
    <citation type="journal article" date="2018" name="Sci. Rep.">
        <title>Comparative genomics provides insights into the lifestyle and reveals functional heterogeneity of dark septate endophytic fungi.</title>
        <authorList>
            <person name="Knapp D.G."/>
            <person name="Nemeth J.B."/>
            <person name="Barry K."/>
            <person name="Hainaut M."/>
            <person name="Henrissat B."/>
            <person name="Johnson J."/>
            <person name="Kuo A."/>
            <person name="Lim J.H.P."/>
            <person name="Lipzen A."/>
            <person name="Nolan M."/>
            <person name="Ohm R.A."/>
            <person name="Tamas L."/>
            <person name="Grigoriev I.V."/>
            <person name="Spatafora J.W."/>
            <person name="Nagy L.G."/>
            <person name="Kovacs G.M."/>
        </authorList>
    </citation>
    <scope>NUCLEOTIDE SEQUENCE [LARGE SCALE GENOMIC DNA]</scope>
    <source>
        <strain evidence="2 3">DSE2036</strain>
    </source>
</reference>
<dbReference type="AlphaFoldDB" id="A0A2V1CYD9"/>
<keyword evidence="1" id="KW-0539">Nucleus</keyword>
<evidence type="ECO:0000256" key="1">
    <source>
        <dbReference type="ARBA" id="ARBA00023242"/>
    </source>
</evidence>
<proteinExistence type="predicted"/>
<dbReference type="STRING" id="97972.A0A2V1CYD9"/>
<sequence>MLYSPNQVSGNLQAYSSCTTGKFGVTPHKRPEQKGTSPVSLLGSSFDSPRTLVAANLSLQCDSSTIHAKLIADLESVLVLHDISAGTTTLSHMVHSCIGLFLQYMFPNTPIAHERTLQTAAARLLPEHCPTSSDTLTQPADVLNLSFEKSFTLITALCSFVASVMPQSLLPNGRALASPFLHASKAMLRLYEESDLEKPDSTSITIRIWLSGASQNLTGKTGAAWHYHMEASLLALRLRLYEESSVQRDCAIESRLLRANFWLLYLADKSAACLQNRASVLSEGLFESDLTVLELCDDDVPLLDPERDTAQGSLERHILLGFDLKVQIWAAAANVITEMNAYVRSQKQRERASSHEDESVVARLSDLIVRFTTLIFNLPPWLQRLDCVDTADKSVGAYQQTCLWALRSNIITTYHLLKLIILQKCIENDRLGILVLTGQSLSGPLRKLEIVQDFINELLAVPFACYKVQGEAGVERIRRVGVIVLELVQNANNDIIEERVRSQFAQLLDYLARLDSRASDELGELSRVR</sequence>
<protein>
    <recommendedName>
        <fullName evidence="4">Transcription factor domain-containing protein</fullName>
    </recommendedName>
</protein>
<name>A0A2V1CYD9_9PLEO</name>
<dbReference type="PANTHER" id="PTHR46910:SF1">
    <property type="entry name" value="MISCELLANEOUS ZN(II)2CYS6 TRANSCRIPTION FACTOR (EUROFUNG)-RELATED"/>
    <property type="match status" value="1"/>
</dbReference>
<organism evidence="2 3">
    <name type="scientific">Periconia macrospinosa</name>
    <dbReference type="NCBI Taxonomy" id="97972"/>
    <lineage>
        <taxon>Eukaryota</taxon>
        <taxon>Fungi</taxon>
        <taxon>Dikarya</taxon>
        <taxon>Ascomycota</taxon>
        <taxon>Pezizomycotina</taxon>
        <taxon>Dothideomycetes</taxon>
        <taxon>Pleosporomycetidae</taxon>
        <taxon>Pleosporales</taxon>
        <taxon>Massarineae</taxon>
        <taxon>Periconiaceae</taxon>
        <taxon>Periconia</taxon>
    </lineage>
</organism>
<dbReference type="GO" id="GO:0003700">
    <property type="term" value="F:DNA-binding transcription factor activity"/>
    <property type="evidence" value="ECO:0007669"/>
    <property type="project" value="InterPro"/>
</dbReference>
<keyword evidence="3" id="KW-1185">Reference proteome</keyword>
<dbReference type="InterPro" id="IPR050987">
    <property type="entry name" value="AtrR-like"/>
</dbReference>
<accession>A0A2V1CYD9</accession>
<dbReference type="CDD" id="cd12148">
    <property type="entry name" value="fungal_TF_MHR"/>
    <property type="match status" value="1"/>
</dbReference>
<dbReference type="EMBL" id="KZ806462">
    <property type="protein sequence ID" value="PVH90289.1"/>
    <property type="molecule type" value="Genomic_DNA"/>
</dbReference>
<dbReference type="OrthoDB" id="2283488at2759"/>
<dbReference type="Proteomes" id="UP000244855">
    <property type="component" value="Unassembled WGS sequence"/>
</dbReference>